<organism evidence="6 7">
    <name type="scientific">Simiduia curdlanivorans</name>
    <dbReference type="NCBI Taxonomy" id="1492769"/>
    <lineage>
        <taxon>Bacteria</taxon>
        <taxon>Pseudomonadati</taxon>
        <taxon>Pseudomonadota</taxon>
        <taxon>Gammaproteobacteria</taxon>
        <taxon>Cellvibrionales</taxon>
        <taxon>Cellvibrionaceae</taxon>
        <taxon>Simiduia</taxon>
    </lineage>
</organism>
<comment type="caution">
    <text evidence="6">The sequence shown here is derived from an EMBL/GenBank/DDBJ whole genome shotgun (WGS) entry which is preliminary data.</text>
</comment>
<proteinExistence type="predicted"/>
<dbReference type="SUPFAM" id="SSF89392">
    <property type="entry name" value="Prokaryotic lipoproteins and lipoprotein localization factors"/>
    <property type="match status" value="1"/>
</dbReference>
<accession>A0ABV8V516</accession>
<dbReference type="InterPro" id="IPR004564">
    <property type="entry name" value="OM_lipoprot_carrier_LolA-like"/>
</dbReference>
<evidence type="ECO:0000256" key="5">
    <source>
        <dbReference type="SAM" id="SignalP"/>
    </source>
</evidence>
<dbReference type="EMBL" id="JBHSCX010000014">
    <property type="protein sequence ID" value="MFC4362986.1"/>
    <property type="molecule type" value="Genomic_DNA"/>
</dbReference>
<dbReference type="RefSeq" id="WP_290265335.1">
    <property type="nucleotide sequence ID" value="NZ_JAUFQG010000006.1"/>
</dbReference>
<keyword evidence="7" id="KW-1185">Reference proteome</keyword>
<evidence type="ECO:0000313" key="6">
    <source>
        <dbReference type="EMBL" id="MFC4362986.1"/>
    </source>
</evidence>
<dbReference type="CDD" id="cd16325">
    <property type="entry name" value="LolA"/>
    <property type="match status" value="1"/>
</dbReference>
<feature type="signal peptide" evidence="5">
    <location>
        <begin position="1"/>
        <end position="19"/>
    </location>
</feature>
<dbReference type="InterPro" id="IPR029046">
    <property type="entry name" value="LolA/LolB/LppX"/>
</dbReference>
<evidence type="ECO:0000256" key="3">
    <source>
        <dbReference type="ARBA" id="ARBA00022729"/>
    </source>
</evidence>
<dbReference type="Pfam" id="PF03548">
    <property type="entry name" value="LolA"/>
    <property type="match status" value="1"/>
</dbReference>
<evidence type="ECO:0000256" key="2">
    <source>
        <dbReference type="ARBA" id="ARBA00022448"/>
    </source>
</evidence>
<feature type="chain" id="PRO_5045298573" evidence="5">
    <location>
        <begin position="20"/>
        <end position="190"/>
    </location>
</feature>
<dbReference type="Gene3D" id="2.50.20.10">
    <property type="entry name" value="Lipoprotein localisation LolA/LolB/LppX"/>
    <property type="match status" value="1"/>
</dbReference>
<keyword evidence="6" id="KW-0378">Hydrolase</keyword>
<evidence type="ECO:0000256" key="1">
    <source>
        <dbReference type="ARBA" id="ARBA00011245"/>
    </source>
</evidence>
<evidence type="ECO:0000313" key="7">
    <source>
        <dbReference type="Proteomes" id="UP001595840"/>
    </source>
</evidence>
<dbReference type="GO" id="GO:0016787">
    <property type="term" value="F:hydrolase activity"/>
    <property type="evidence" value="ECO:0007669"/>
    <property type="project" value="UniProtKB-KW"/>
</dbReference>
<dbReference type="Proteomes" id="UP001595840">
    <property type="component" value="Unassembled WGS sequence"/>
</dbReference>
<keyword evidence="6" id="KW-0449">Lipoprotein</keyword>
<keyword evidence="4" id="KW-0653">Protein transport</keyword>
<evidence type="ECO:0000256" key="4">
    <source>
        <dbReference type="ARBA" id="ARBA00022927"/>
    </source>
</evidence>
<comment type="subunit">
    <text evidence="1">Monomer.</text>
</comment>
<name>A0ABV8V516_9GAMM</name>
<gene>
    <name evidence="6" type="ORF">ACFOX3_11785</name>
</gene>
<keyword evidence="3 5" id="KW-0732">Signal</keyword>
<reference evidence="7" key="1">
    <citation type="journal article" date="2019" name="Int. J. Syst. Evol. Microbiol.">
        <title>The Global Catalogue of Microorganisms (GCM) 10K type strain sequencing project: providing services to taxonomists for standard genome sequencing and annotation.</title>
        <authorList>
            <consortium name="The Broad Institute Genomics Platform"/>
            <consortium name="The Broad Institute Genome Sequencing Center for Infectious Disease"/>
            <person name="Wu L."/>
            <person name="Ma J."/>
        </authorList>
    </citation>
    <scope>NUCLEOTIDE SEQUENCE [LARGE SCALE GENOMIC DNA]</scope>
    <source>
        <strain evidence="7">CECT 8570</strain>
    </source>
</reference>
<sequence length="190" mass="20971">MIRFIAVLLMCCAGTPVWAEMRFSEVAPALGAAWLEGRFEQHKTIVGLPLPLHSSGTFYVQDNQLRWLTQAPMQSELHFSSQGISQWQKGEQIWQMTAQQQPVVATISQLMLAMMAGQWSSLDQAFQVQTFEQGEGGCWSLVVVSKDALLSRVVEQLHVAGCERVTRIALHEVSGTVTALSLSSLVQGEP</sequence>
<keyword evidence="2" id="KW-0813">Transport</keyword>
<protein>
    <submittedName>
        <fullName evidence="6">Outer membrane lipoprotein carrier protein LolA</fullName>
    </submittedName>
</protein>